<organism evidence="1 2">
    <name type="scientific">Gordonia phage Erutan</name>
    <dbReference type="NCBI Taxonomy" id="3043913"/>
    <lineage>
        <taxon>Viruses</taxon>
        <taxon>Duplodnaviria</taxon>
        <taxon>Heunggongvirae</taxon>
        <taxon>Uroviricota</taxon>
        <taxon>Caudoviricetes</taxon>
        <taxon>Dovevirinae</taxon>
        <taxon>Lambovirus</taxon>
        <taxon>Lambovirus erutan</taxon>
    </lineage>
</organism>
<dbReference type="Proteomes" id="UP001305630">
    <property type="component" value="Segment"/>
</dbReference>
<accession>A0AA96GZJ1</accession>
<gene>
    <name evidence="1" type="primary">5</name>
    <name evidence="1" type="ORF">SEA_ERUTAN_5</name>
</gene>
<evidence type="ECO:0000313" key="2">
    <source>
        <dbReference type="Proteomes" id="UP001305630"/>
    </source>
</evidence>
<keyword evidence="2" id="KW-1185">Reference proteome</keyword>
<reference evidence="1 2" key="1">
    <citation type="submission" date="2023-08" db="EMBL/GenBank/DDBJ databases">
        <authorList>
            <person name="Johnson K.L."/>
            <person name="Barnes O.A."/>
            <person name="Oesch R.P."/>
            <person name="Patterson N.C."/>
            <person name="Workman C.J."/>
            <person name="Goncz K."/>
            <person name="Sharbrough J."/>
            <person name="Deveaux L.C."/>
            <person name="Warner M.H."/>
            <person name="Ko C."/>
            <person name="Russell D.A."/>
            <person name="Jacobs-Sera D."/>
            <person name="Hatfull G.F."/>
        </authorList>
    </citation>
    <scope>NUCLEOTIDE SEQUENCE [LARGE SCALE GENOMIC DNA]</scope>
</reference>
<name>A0AA96GZJ1_9CAUD</name>
<proteinExistence type="predicted"/>
<protein>
    <submittedName>
        <fullName evidence="1">Uncharacterized protein</fullName>
    </submittedName>
</protein>
<evidence type="ECO:0000313" key="1">
    <source>
        <dbReference type="EMBL" id="WNM67152.1"/>
    </source>
</evidence>
<sequence>MAKASDNPFPSILVAEAAAPTAPPSGHSRLFIDSVDGALKRINSAGTVTAISSATAASRVYAHRGTTQSIPHNVSTAIELTGEDYDTDNFHDTVTNTNRLTIPAGWTSAVYAITASVQMAANTTGMRTLTIRKNGAALSRGAGQQKANAPVGGVTLMQVSADAQLTAGDYVDVAIAQTSGAALDVASATLSLRRV</sequence>
<dbReference type="EMBL" id="OR475273">
    <property type="protein sequence ID" value="WNM67152.1"/>
    <property type="molecule type" value="Genomic_DNA"/>
</dbReference>